<accession>A0AAX2KLG2</accession>
<dbReference type="NCBIfam" id="NF040977">
    <property type="entry name" value="RepA_IncFII_LM"/>
    <property type="match status" value="1"/>
</dbReference>
<dbReference type="EMBL" id="UGFE01000007">
    <property type="protein sequence ID" value="STO18085.1"/>
    <property type="molecule type" value="Genomic_DNA"/>
</dbReference>
<dbReference type="GO" id="GO:0006260">
    <property type="term" value="P:DNA replication"/>
    <property type="evidence" value="ECO:0007669"/>
    <property type="project" value="UniProtKB-KW"/>
</dbReference>
<dbReference type="Pfam" id="PF02387">
    <property type="entry name" value="IncFII_repA"/>
    <property type="match status" value="1"/>
</dbReference>
<gene>
    <name evidence="4" type="primary">repA1_4</name>
    <name evidence="3" type="synonym">repA1_1</name>
    <name evidence="3" type="ORF">NCTC8333_05898</name>
    <name evidence="4" type="ORF">NCTC8333_06334</name>
</gene>
<dbReference type="InterPro" id="IPR003446">
    <property type="entry name" value="Plasmid_replication_init_RepA"/>
</dbReference>
<reference evidence="4 5" key="1">
    <citation type="submission" date="2018-06" db="EMBL/GenBank/DDBJ databases">
        <authorList>
            <consortium name="Pathogen Informatics"/>
            <person name="Doyle S."/>
        </authorList>
    </citation>
    <scope>NUCLEOTIDE SEQUENCE [LARGE SCALE GENOMIC DNA]</scope>
    <source>
        <strain evidence="4 5">NCTC8333</strain>
    </source>
</reference>
<dbReference type="GO" id="GO:0006276">
    <property type="term" value="P:plasmid maintenance"/>
    <property type="evidence" value="ECO:0007669"/>
    <property type="project" value="InterPro"/>
</dbReference>
<protein>
    <recommendedName>
        <fullName evidence="1">Replication initiation protein</fullName>
    </recommendedName>
</protein>
<evidence type="ECO:0000313" key="5">
    <source>
        <dbReference type="Proteomes" id="UP000254718"/>
    </source>
</evidence>
<evidence type="ECO:0000256" key="2">
    <source>
        <dbReference type="ARBA" id="ARBA00022705"/>
    </source>
</evidence>
<evidence type="ECO:0000313" key="4">
    <source>
        <dbReference type="EMBL" id="STO18085.1"/>
    </source>
</evidence>
<dbReference type="RefSeq" id="WP_244566694.1">
    <property type="nucleotide sequence ID" value="NZ_JAKRVM010000033.1"/>
</dbReference>
<organism evidence="4 5">
    <name type="scientific">Escherichia coli</name>
    <dbReference type="NCBI Taxonomy" id="562"/>
    <lineage>
        <taxon>Bacteria</taxon>
        <taxon>Pseudomonadati</taxon>
        <taxon>Pseudomonadota</taxon>
        <taxon>Gammaproteobacteria</taxon>
        <taxon>Enterobacterales</taxon>
        <taxon>Enterobacteriaceae</taxon>
        <taxon>Escherichia</taxon>
    </lineage>
</organism>
<evidence type="ECO:0000313" key="3">
    <source>
        <dbReference type="EMBL" id="STO17659.1"/>
    </source>
</evidence>
<sequence length="326" mass="37911">METKSPQINLRASCDIHGKPTKTIHGRLDNSHYTLVFRGRKSEHMDRPMPSLRSAYVCNLSPEFQPPKHHTHKLPLVLSDALQRINGRDLTCEVAFYVNQPSERKRRINEHRRRAINAVIAAILHHVNIISKRVLASAEALADFCGLSTVSEAGNKSITRCTRALSQLKALGFIDYERRWDRVNKQYWPAKIEIRDQLLEIVGITEQAWRRAVSQKLNYFNAKNSERLKKAITEADYKRIVIQEQMENVWRQRKTAREIKAKQKAAERAARLVQEKGEAELRHQITREVSQEFADGMYPGADLAYLRSLVEQRYNRLRKTWKSLQH</sequence>
<comment type="caution">
    <text evidence="4">The sequence shown here is derived from an EMBL/GenBank/DDBJ whole genome shotgun (WGS) entry which is preliminary data.</text>
</comment>
<dbReference type="Proteomes" id="UP000254718">
    <property type="component" value="Unassembled WGS sequence"/>
</dbReference>
<dbReference type="AlphaFoldDB" id="A0AAX2KLG2"/>
<evidence type="ECO:0000256" key="1">
    <source>
        <dbReference type="ARBA" id="ARBA00019152"/>
    </source>
</evidence>
<dbReference type="EMBL" id="UGFE01000003">
    <property type="protein sequence ID" value="STO17659.1"/>
    <property type="molecule type" value="Genomic_DNA"/>
</dbReference>
<proteinExistence type="predicted"/>
<keyword evidence="2" id="KW-0235">DNA replication</keyword>
<name>A0AAX2KLG2_ECOLX</name>